<dbReference type="Proteomes" id="UP000095286">
    <property type="component" value="Unplaced"/>
</dbReference>
<accession>A0AC35UE48</accession>
<proteinExistence type="predicted"/>
<name>A0AC35UE48_9BILA</name>
<sequence length="302" mass="34457">MENYVILNASHNIDESNFNSYGRWKVVMVLVPKSIINQTKIGLRDANPNTVDSGNQLTSSTIPSSLDDTQFQIGGSMIIRVHDKRMGHGCKVAAIKNGIVTVNLMKIFKLPEDSRSGWVTISKYFKLKKHVQWVMEDESVQRGKVVGPNDCIDRICVMIESGENQENLHDILANKCITVNLIDQKLINIDEKQCFWFLNPLIDMTKFAHLQKLSRDIKRMALRFNGNVKVTHPIRDIYWHKEILDLGIHGLVDKNTTTIDVSEYSRETIMAYEGYIYSAEITVNPIYMEDLLALALNMVLLN</sequence>
<protein>
    <submittedName>
        <fullName evidence="2">DNA-directed RNA polymerase</fullName>
    </submittedName>
</protein>
<organism evidence="1 2">
    <name type="scientific">Rhabditophanes sp. KR3021</name>
    <dbReference type="NCBI Taxonomy" id="114890"/>
    <lineage>
        <taxon>Eukaryota</taxon>
        <taxon>Metazoa</taxon>
        <taxon>Ecdysozoa</taxon>
        <taxon>Nematoda</taxon>
        <taxon>Chromadorea</taxon>
        <taxon>Rhabditida</taxon>
        <taxon>Tylenchina</taxon>
        <taxon>Panagrolaimomorpha</taxon>
        <taxon>Strongyloidoidea</taxon>
        <taxon>Alloionematidae</taxon>
        <taxon>Rhabditophanes</taxon>
    </lineage>
</organism>
<evidence type="ECO:0000313" key="2">
    <source>
        <dbReference type="WBParaSite" id="RSKR_0001046300.1"/>
    </source>
</evidence>
<reference evidence="2" key="1">
    <citation type="submission" date="2016-11" db="UniProtKB">
        <authorList>
            <consortium name="WormBaseParasite"/>
        </authorList>
    </citation>
    <scope>IDENTIFICATION</scope>
    <source>
        <strain evidence="2">KR3021</strain>
    </source>
</reference>
<dbReference type="WBParaSite" id="RSKR_0001046300.1">
    <property type="protein sequence ID" value="RSKR_0001046300.1"/>
    <property type="gene ID" value="RSKR_0001046300"/>
</dbReference>
<evidence type="ECO:0000313" key="1">
    <source>
        <dbReference type="Proteomes" id="UP000095286"/>
    </source>
</evidence>